<proteinExistence type="predicted"/>
<gene>
    <name evidence="1" type="ORF">OUZ56_006812</name>
</gene>
<dbReference type="Proteomes" id="UP001234178">
    <property type="component" value="Unassembled WGS sequence"/>
</dbReference>
<accession>A0ABQ9YWR4</accession>
<name>A0ABQ9YWR4_9CRUS</name>
<dbReference type="EMBL" id="JAOYFB010000001">
    <property type="protein sequence ID" value="KAK4005089.1"/>
    <property type="molecule type" value="Genomic_DNA"/>
</dbReference>
<reference evidence="1 2" key="1">
    <citation type="journal article" date="2023" name="Nucleic Acids Res.">
        <title>The hologenome of Daphnia magna reveals possible DNA methylation and microbiome-mediated evolution of the host genome.</title>
        <authorList>
            <person name="Chaturvedi A."/>
            <person name="Li X."/>
            <person name="Dhandapani V."/>
            <person name="Marshall H."/>
            <person name="Kissane S."/>
            <person name="Cuenca-Cambronero M."/>
            <person name="Asole G."/>
            <person name="Calvet F."/>
            <person name="Ruiz-Romero M."/>
            <person name="Marangio P."/>
            <person name="Guigo R."/>
            <person name="Rago D."/>
            <person name="Mirbahai L."/>
            <person name="Eastwood N."/>
            <person name="Colbourne J.K."/>
            <person name="Zhou J."/>
            <person name="Mallon E."/>
            <person name="Orsini L."/>
        </authorList>
    </citation>
    <scope>NUCLEOTIDE SEQUENCE [LARGE SCALE GENOMIC DNA]</scope>
    <source>
        <strain evidence="1">LRV0_1</strain>
    </source>
</reference>
<sequence>MAPFNPNSATQSDLEIFRSPSSLYLLLTFDSRTSIATHSNQSVLFLLCVCAILCRRVVTKQLKARHSGKHIFASITRCK</sequence>
<comment type="caution">
    <text evidence="1">The sequence shown here is derived from an EMBL/GenBank/DDBJ whole genome shotgun (WGS) entry which is preliminary data.</text>
</comment>
<evidence type="ECO:0000313" key="1">
    <source>
        <dbReference type="EMBL" id="KAK4005089.1"/>
    </source>
</evidence>
<protein>
    <submittedName>
        <fullName evidence="1">Uncharacterized protein</fullName>
    </submittedName>
</protein>
<organism evidence="1 2">
    <name type="scientific">Daphnia magna</name>
    <dbReference type="NCBI Taxonomy" id="35525"/>
    <lineage>
        <taxon>Eukaryota</taxon>
        <taxon>Metazoa</taxon>
        <taxon>Ecdysozoa</taxon>
        <taxon>Arthropoda</taxon>
        <taxon>Crustacea</taxon>
        <taxon>Branchiopoda</taxon>
        <taxon>Diplostraca</taxon>
        <taxon>Cladocera</taxon>
        <taxon>Anomopoda</taxon>
        <taxon>Daphniidae</taxon>
        <taxon>Daphnia</taxon>
    </lineage>
</organism>
<keyword evidence="2" id="KW-1185">Reference proteome</keyword>
<evidence type="ECO:0000313" key="2">
    <source>
        <dbReference type="Proteomes" id="UP001234178"/>
    </source>
</evidence>